<dbReference type="EMBL" id="AEWJ01000007">
    <property type="protein sequence ID" value="EGD60850.1"/>
    <property type="molecule type" value="Genomic_DNA"/>
</dbReference>
<dbReference type="Proteomes" id="UP000004728">
    <property type="component" value="Unassembled WGS sequence"/>
</dbReference>
<dbReference type="Pfam" id="PF06412">
    <property type="entry name" value="TraD"/>
    <property type="match status" value="1"/>
</dbReference>
<feature type="compositionally biased region" description="Polar residues" evidence="1">
    <location>
        <begin position="90"/>
        <end position="110"/>
    </location>
</feature>
<dbReference type="HOGENOM" id="CLU_150628_0_0_5"/>
<keyword evidence="3" id="KW-1185">Reference proteome</keyword>
<accession>F1Z3G1</accession>
<comment type="caution">
    <text evidence="2">The sequence shown here is derived from an EMBL/GenBank/DDBJ whole genome shotgun (WGS) entry which is preliminary data.</text>
</comment>
<dbReference type="AlphaFoldDB" id="F1Z3G1"/>
<proteinExistence type="predicted"/>
<dbReference type="OrthoDB" id="7284210at2"/>
<dbReference type="RefSeq" id="WP_008067993.1">
    <property type="nucleotide sequence ID" value="NZ_AQWK01000033.1"/>
</dbReference>
<dbReference type="eggNOG" id="ENOG50331BD">
    <property type="taxonomic scope" value="Bacteria"/>
</dbReference>
<protein>
    <recommendedName>
        <fullName evidence="4">Conjugal transfer protein TraD</fullName>
    </recommendedName>
</protein>
<evidence type="ECO:0008006" key="4">
    <source>
        <dbReference type="Google" id="ProtNLM"/>
    </source>
</evidence>
<feature type="region of interest" description="Disordered" evidence="1">
    <location>
        <begin position="67"/>
        <end position="110"/>
    </location>
</feature>
<organism evidence="2 3">
    <name type="scientific">Novosphingobium nitrogenifigens DSM 19370</name>
    <dbReference type="NCBI Taxonomy" id="983920"/>
    <lineage>
        <taxon>Bacteria</taxon>
        <taxon>Pseudomonadati</taxon>
        <taxon>Pseudomonadota</taxon>
        <taxon>Alphaproteobacteria</taxon>
        <taxon>Sphingomonadales</taxon>
        <taxon>Sphingomonadaceae</taxon>
        <taxon>Novosphingobium</taxon>
    </lineage>
</organism>
<gene>
    <name evidence="2" type="ORF">Y88_1645</name>
</gene>
<evidence type="ECO:0000313" key="3">
    <source>
        <dbReference type="Proteomes" id="UP000004728"/>
    </source>
</evidence>
<evidence type="ECO:0000256" key="1">
    <source>
        <dbReference type="SAM" id="MobiDB-lite"/>
    </source>
</evidence>
<name>F1Z3G1_9SPHN</name>
<evidence type="ECO:0000313" key="2">
    <source>
        <dbReference type="EMBL" id="EGD60850.1"/>
    </source>
</evidence>
<dbReference type="InterPro" id="IPR009444">
    <property type="entry name" value="Conjugal_tfr_TraD_a-type"/>
</dbReference>
<dbReference type="STRING" id="983920.Y88_1645"/>
<dbReference type="InParanoid" id="F1Z3G1"/>
<sequence>MRKPRNYDEDLKVLTAKARQLKARKQSQLGELVEATGADALGIEELAGALLSIAAITDPQRREAWRKRGAAFFSGERPEHTPGRGAGDNAQPTTPHDQRSPSPGSATGAP</sequence>
<reference evidence="2 3" key="1">
    <citation type="journal article" date="2012" name="J. Bacteriol.">
        <title>Draft Genome Sequence of Novosphingobium nitrogenifigens Y88T.</title>
        <authorList>
            <person name="Strabala T.J."/>
            <person name="Macdonald L."/>
            <person name="Liu V."/>
            <person name="Smit A.M."/>
        </authorList>
    </citation>
    <scope>NUCLEOTIDE SEQUENCE [LARGE SCALE GENOMIC DNA]</scope>
    <source>
        <strain evidence="2 3">DSM 19370</strain>
    </source>
</reference>